<keyword evidence="10" id="KW-1185">Reference proteome</keyword>
<keyword evidence="5 6" id="KW-0804">Transcription</keyword>
<comment type="caution">
    <text evidence="9">The sequence shown here is derived from an EMBL/GenBank/DDBJ whole genome shotgun (WGS) entry which is preliminary data.</text>
</comment>
<proteinExistence type="inferred from homology"/>
<reference evidence="9 10" key="1">
    <citation type="submission" date="2019-04" db="EMBL/GenBank/DDBJ databases">
        <title>Bacillus caeni sp. nov., a bacterium isolated from mangrove sediment.</title>
        <authorList>
            <person name="Huang H."/>
            <person name="Mo K."/>
            <person name="Hu Y."/>
        </authorList>
    </citation>
    <scope>NUCLEOTIDE SEQUENCE [LARGE SCALE GENOMIC DNA]</scope>
    <source>
        <strain evidence="9 10">HB172195</strain>
    </source>
</reference>
<comment type="similarity">
    <text evidence="1 6">Belongs to the sigma-70 factor family. ECF subfamily.</text>
</comment>
<evidence type="ECO:0000256" key="2">
    <source>
        <dbReference type="ARBA" id="ARBA00023015"/>
    </source>
</evidence>
<dbReference type="InterPro" id="IPR013325">
    <property type="entry name" value="RNA_pol_sigma_r2"/>
</dbReference>
<dbReference type="PANTHER" id="PTHR43133:SF52">
    <property type="entry name" value="ECF RNA POLYMERASE SIGMA FACTOR SIGL"/>
    <property type="match status" value="1"/>
</dbReference>
<evidence type="ECO:0000256" key="4">
    <source>
        <dbReference type="ARBA" id="ARBA00023125"/>
    </source>
</evidence>
<dbReference type="PROSITE" id="PS01063">
    <property type="entry name" value="SIGMA70_ECF"/>
    <property type="match status" value="1"/>
</dbReference>
<dbReference type="Gene3D" id="1.10.10.10">
    <property type="entry name" value="Winged helix-like DNA-binding domain superfamily/Winged helix DNA-binding domain"/>
    <property type="match status" value="1"/>
</dbReference>
<name>A0A5R9FBX8_9BACL</name>
<evidence type="ECO:0000259" key="8">
    <source>
        <dbReference type="Pfam" id="PF08281"/>
    </source>
</evidence>
<dbReference type="NCBIfam" id="TIGR02950">
    <property type="entry name" value="SigM_subfam"/>
    <property type="match status" value="1"/>
</dbReference>
<dbReference type="InterPro" id="IPR013324">
    <property type="entry name" value="RNA_pol_sigma_r3/r4-like"/>
</dbReference>
<keyword evidence="4 6" id="KW-0238">DNA-binding</keyword>
<dbReference type="PANTHER" id="PTHR43133">
    <property type="entry name" value="RNA POLYMERASE ECF-TYPE SIGMA FACTO"/>
    <property type="match status" value="1"/>
</dbReference>
<evidence type="ECO:0000256" key="6">
    <source>
        <dbReference type="RuleBase" id="RU000716"/>
    </source>
</evidence>
<organism evidence="9 10">
    <name type="scientific">Exobacillus caeni</name>
    <dbReference type="NCBI Taxonomy" id="2574798"/>
    <lineage>
        <taxon>Bacteria</taxon>
        <taxon>Bacillati</taxon>
        <taxon>Bacillota</taxon>
        <taxon>Bacilli</taxon>
        <taxon>Bacillales</taxon>
        <taxon>Guptibacillaceae</taxon>
        <taxon>Exobacillus</taxon>
    </lineage>
</organism>
<dbReference type="InterPro" id="IPR000838">
    <property type="entry name" value="RNA_pol_sigma70_ECF_CS"/>
</dbReference>
<sequence length="167" mass="19838">MESIEEVFKLHMNDIYRYLLSMANNDSHLAEDILQETFIRAFVALDHYDSQRVKPWLFKIARNTFIDYLRKHSRVIPTETAFFEIANIEEETPEQAVLEQENLSKILEVIHMLPYKQREAVLLRDFHALSYQEGAEIMNVKMNSFKTLLFRGRKNARDQLERGNEND</sequence>
<dbReference type="SUPFAM" id="SSF88659">
    <property type="entry name" value="Sigma3 and sigma4 domains of RNA polymerase sigma factors"/>
    <property type="match status" value="1"/>
</dbReference>
<evidence type="ECO:0000256" key="1">
    <source>
        <dbReference type="ARBA" id="ARBA00010641"/>
    </source>
</evidence>
<gene>
    <name evidence="9" type="ORF">FCL54_11495</name>
</gene>
<dbReference type="Proteomes" id="UP000308230">
    <property type="component" value="Unassembled WGS sequence"/>
</dbReference>
<dbReference type="GO" id="GO:0006950">
    <property type="term" value="P:response to stress"/>
    <property type="evidence" value="ECO:0007669"/>
    <property type="project" value="UniProtKB-ARBA"/>
</dbReference>
<protein>
    <recommendedName>
        <fullName evidence="6">RNA polymerase sigma factor</fullName>
    </recommendedName>
</protein>
<evidence type="ECO:0000313" key="10">
    <source>
        <dbReference type="Proteomes" id="UP000308230"/>
    </source>
</evidence>
<dbReference type="InterPro" id="IPR013249">
    <property type="entry name" value="RNA_pol_sigma70_r4_t2"/>
</dbReference>
<dbReference type="OrthoDB" id="9795666at2"/>
<dbReference type="InterPro" id="IPR014296">
    <property type="entry name" value="RNA_pol_sigma-M_bacilli"/>
</dbReference>
<dbReference type="InterPro" id="IPR014284">
    <property type="entry name" value="RNA_pol_sigma-70_dom"/>
</dbReference>
<dbReference type="SUPFAM" id="SSF88946">
    <property type="entry name" value="Sigma2 domain of RNA polymerase sigma factors"/>
    <property type="match status" value="1"/>
</dbReference>
<dbReference type="CDD" id="cd06171">
    <property type="entry name" value="Sigma70_r4"/>
    <property type="match status" value="1"/>
</dbReference>
<dbReference type="InterPro" id="IPR007627">
    <property type="entry name" value="RNA_pol_sigma70_r2"/>
</dbReference>
<evidence type="ECO:0000256" key="5">
    <source>
        <dbReference type="ARBA" id="ARBA00023163"/>
    </source>
</evidence>
<dbReference type="RefSeq" id="WP_138126539.1">
    <property type="nucleotide sequence ID" value="NZ_SWLG01000007.1"/>
</dbReference>
<dbReference type="InterPro" id="IPR036388">
    <property type="entry name" value="WH-like_DNA-bd_sf"/>
</dbReference>
<evidence type="ECO:0000259" key="7">
    <source>
        <dbReference type="Pfam" id="PF04542"/>
    </source>
</evidence>
<dbReference type="AlphaFoldDB" id="A0A5R9FBX8"/>
<dbReference type="Pfam" id="PF04542">
    <property type="entry name" value="Sigma70_r2"/>
    <property type="match status" value="1"/>
</dbReference>
<dbReference type="GO" id="GO:0006352">
    <property type="term" value="P:DNA-templated transcription initiation"/>
    <property type="evidence" value="ECO:0007669"/>
    <property type="project" value="InterPro"/>
</dbReference>
<keyword evidence="2 6" id="KW-0805">Transcription regulation</keyword>
<dbReference type="EMBL" id="SWLG01000007">
    <property type="protein sequence ID" value="TLS37145.1"/>
    <property type="molecule type" value="Genomic_DNA"/>
</dbReference>
<feature type="domain" description="RNA polymerase sigma-70 region 2" evidence="7">
    <location>
        <begin position="8"/>
        <end position="74"/>
    </location>
</feature>
<feature type="domain" description="RNA polymerase sigma factor 70 region 4 type 2" evidence="8">
    <location>
        <begin position="105"/>
        <end position="154"/>
    </location>
</feature>
<dbReference type="GO" id="GO:0016987">
    <property type="term" value="F:sigma factor activity"/>
    <property type="evidence" value="ECO:0007669"/>
    <property type="project" value="UniProtKB-KW"/>
</dbReference>
<evidence type="ECO:0000256" key="3">
    <source>
        <dbReference type="ARBA" id="ARBA00023082"/>
    </source>
</evidence>
<dbReference type="InterPro" id="IPR039425">
    <property type="entry name" value="RNA_pol_sigma-70-like"/>
</dbReference>
<dbReference type="Gene3D" id="1.10.1740.10">
    <property type="match status" value="1"/>
</dbReference>
<keyword evidence="3 6" id="KW-0731">Sigma factor</keyword>
<dbReference type="NCBIfam" id="TIGR02937">
    <property type="entry name" value="sigma70-ECF"/>
    <property type="match status" value="1"/>
</dbReference>
<evidence type="ECO:0000313" key="9">
    <source>
        <dbReference type="EMBL" id="TLS37145.1"/>
    </source>
</evidence>
<accession>A0A5R9FBX8</accession>
<dbReference type="Pfam" id="PF08281">
    <property type="entry name" value="Sigma70_r4_2"/>
    <property type="match status" value="1"/>
</dbReference>
<dbReference type="GO" id="GO:0003677">
    <property type="term" value="F:DNA binding"/>
    <property type="evidence" value="ECO:0007669"/>
    <property type="project" value="UniProtKB-KW"/>
</dbReference>